<protein>
    <submittedName>
        <fullName evidence="2">Uncharacterized protein</fullName>
    </submittedName>
</protein>
<accession>A0ABT1H9P5</accession>
<reference evidence="2 3" key="1">
    <citation type="submission" date="2022-06" db="EMBL/GenBank/DDBJ databases">
        <title>Genomic Encyclopedia of Archaeal and Bacterial Type Strains, Phase II (KMG-II): from individual species to whole genera.</title>
        <authorList>
            <person name="Goeker M."/>
        </authorList>
    </citation>
    <scope>NUCLEOTIDE SEQUENCE [LARGE SCALE GENOMIC DNA]</scope>
    <source>
        <strain evidence="2 3">DSM 44693</strain>
    </source>
</reference>
<dbReference type="EMBL" id="JAMTCJ010000001">
    <property type="protein sequence ID" value="MCP2174974.1"/>
    <property type="molecule type" value="Genomic_DNA"/>
</dbReference>
<feature type="transmembrane region" description="Helical" evidence="1">
    <location>
        <begin position="26"/>
        <end position="46"/>
    </location>
</feature>
<keyword evidence="1" id="KW-0812">Transmembrane</keyword>
<proteinExistence type="predicted"/>
<keyword evidence="1" id="KW-1133">Transmembrane helix</keyword>
<name>A0ABT1H9P5_9NOCA</name>
<gene>
    <name evidence="2" type="ORF">LX13_000781</name>
</gene>
<dbReference type="RefSeq" id="WP_253659983.1">
    <property type="nucleotide sequence ID" value="NZ_BAAAJQ010000001.1"/>
</dbReference>
<comment type="caution">
    <text evidence="2">The sequence shown here is derived from an EMBL/GenBank/DDBJ whole genome shotgun (WGS) entry which is preliminary data.</text>
</comment>
<evidence type="ECO:0000313" key="2">
    <source>
        <dbReference type="EMBL" id="MCP2174974.1"/>
    </source>
</evidence>
<sequence length="67" mass="7529">MTAGSRVEPSTASRRDVRFLPEFVDFVYALGFYLACGFLGLLPSTIGRPLLLRYVTWAAAMDEERAR</sequence>
<keyword evidence="3" id="KW-1185">Reference proteome</keyword>
<evidence type="ECO:0000256" key="1">
    <source>
        <dbReference type="SAM" id="Phobius"/>
    </source>
</evidence>
<dbReference type="Proteomes" id="UP001206895">
    <property type="component" value="Unassembled WGS sequence"/>
</dbReference>
<evidence type="ECO:0000313" key="3">
    <source>
        <dbReference type="Proteomes" id="UP001206895"/>
    </source>
</evidence>
<organism evidence="2 3">
    <name type="scientific">Williamsia maris</name>
    <dbReference type="NCBI Taxonomy" id="72806"/>
    <lineage>
        <taxon>Bacteria</taxon>
        <taxon>Bacillati</taxon>
        <taxon>Actinomycetota</taxon>
        <taxon>Actinomycetes</taxon>
        <taxon>Mycobacteriales</taxon>
        <taxon>Nocardiaceae</taxon>
        <taxon>Williamsia</taxon>
    </lineage>
</organism>
<keyword evidence="1" id="KW-0472">Membrane</keyword>